<dbReference type="Proteomes" id="UP000252357">
    <property type="component" value="Unassembled WGS sequence"/>
</dbReference>
<proteinExistence type="predicted"/>
<dbReference type="RefSeq" id="WP_114401683.1">
    <property type="nucleotide sequence ID" value="NZ_QPGB01000001.1"/>
</dbReference>
<evidence type="ECO:0000313" key="2">
    <source>
        <dbReference type="Proteomes" id="UP000252357"/>
    </source>
</evidence>
<comment type="caution">
    <text evidence="1">The sequence shown here is derived from an EMBL/GenBank/DDBJ whole genome shotgun (WGS) entry which is preliminary data.</text>
</comment>
<evidence type="ECO:0000313" key="1">
    <source>
        <dbReference type="EMBL" id="RCS59533.1"/>
    </source>
</evidence>
<keyword evidence="2" id="KW-1185">Reference proteome</keyword>
<reference evidence="1 2" key="1">
    <citation type="journal article" date="2018" name="Int. J. Syst. Evol. Microbiol.">
        <title>Parvibium lacunae gen. nov., sp. nov., a new member of the family Alcaligenaceae isolated from a freshwater pond.</title>
        <authorList>
            <person name="Chen W.M."/>
            <person name="Xie P.B."/>
            <person name="Hsu M.Y."/>
            <person name="Sheu S.Y."/>
        </authorList>
    </citation>
    <scope>NUCLEOTIDE SEQUENCE [LARGE SCALE GENOMIC DNA]</scope>
    <source>
        <strain evidence="1 2">KMB9</strain>
    </source>
</reference>
<dbReference type="InterPro" id="IPR015003">
    <property type="entry name" value="DUF1853"/>
</dbReference>
<dbReference type="OrthoDB" id="378654at2"/>
<organism evidence="1 2">
    <name type="scientific">Parvibium lacunae</name>
    <dbReference type="NCBI Taxonomy" id="1888893"/>
    <lineage>
        <taxon>Bacteria</taxon>
        <taxon>Pseudomonadati</taxon>
        <taxon>Pseudomonadota</taxon>
        <taxon>Betaproteobacteria</taxon>
        <taxon>Burkholderiales</taxon>
        <taxon>Alcaligenaceae</taxon>
        <taxon>Parvibium</taxon>
    </lineage>
</organism>
<gene>
    <name evidence="1" type="ORF">DU000_02055</name>
</gene>
<protein>
    <submittedName>
        <fullName evidence="1">DUF1853 family protein</fullName>
    </submittedName>
</protein>
<dbReference type="Pfam" id="PF08907">
    <property type="entry name" value="DUF1853"/>
    <property type="match status" value="1"/>
</dbReference>
<dbReference type="EMBL" id="QPGB01000001">
    <property type="protein sequence ID" value="RCS59533.1"/>
    <property type="molecule type" value="Genomic_DNA"/>
</dbReference>
<dbReference type="AlphaFoldDB" id="A0A368L7B2"/>
<sequence length="371" mass="41040">MLEAQQQAAAYQAALDLQWLLTSPCLLNPAHSAWQSVCLTPAAISQLASQHAVDLFAWLDAQLRAPTVLWQWLQSDWQRSAHARSLDNAMPWPAPRLGRYAEALFAYFLIEGLGLRVGRNLPLREPAGKTLGELDLVWSSPPTPEAPTPNSVQHTELAVKFYVYRSSAVAPSPDFIGPRGQDRLRYKLQRLKQQLGWSTTPIGQAAIEGWMASAALPLTSLSMQPAQLRLPGRLFYPWGQQAPDVSPAWQSLLNPVHLRGFWYVLPMAPNTSFHPAPWHATSVARCPILADYPDLRWAVLSRAHWFASIDQAQPAHAELLTYDGEAIEAALRAAASQEYRGHAQPAEVVLLVAALAQGREVQRGIVFLSHA</sequence>
<name>A0A368L7B2_9BURK</name>
<accession>A0A368L7B2</accession>